<proteinExistence type="predicted"/>
<sequence>MNTNNVGQDHDVIPLINPLINNTTINDVDMLNLVHKVCDHNNTMKNKEAFKLLIKYLDNKRENKIHDLSQQTKIQIRSLILDTFEKIRDPFSNLKTIIEILLANHYKKNSEDEEIFRIGLIEWFNRVLKEQDNQNNFSLTYNMFSESTIDCALIALSKIKQQCHASLVLETLEILWKLHYKNKLTDLKDKEVTMYFPISKTKPSILKDEEVSMILSIFKHYEFQQQQQDQLKKDITKIIYKLPLGTKLFLKTKEFEAFLIQTIGILFGGVYDDAYFLPQYKNYDQFLDGWNNLSYREIEHNPIFNFLAYINYKDDETLCIIILDYIKIKFLNATKKSWKEKLIFFRIVNSVGSKFESQVISSLLSKLSDPISFEKLLSIETQDNSILHCELLTFLLRFKDDPVMQEPSIRSIINEGWKNIVNQEPIQPRTLYSLCKYIKVTGTRVLDQQITDQVFLKGWVSNYDYVVRCSLNLILEKPEIVSLPIFIVFLDKYCKDQMDIGKIIRYFDSLVTNQRKTYLRIIISRLLFRPFKLNVDGAMTDEFIFKNILGWIFDGSIGKDVPIYLPAIMKRITTQPTIKHIFQDQIARFCTQFPQTIYSSYIDRLISQGIDLYDDNNSSQDRSGTLLTCLFSICTQYKTTETQKEKSNQLFKRLLDLFIAKHDEDERKIAIKNLIDHAYCAGISLSIEQKSQIIDWMRVGIPIPLLYRPRVDALQQYSELIYQLATLGDDCDYYLEISIYHVEQMLEGIKRFKGFVSKLVSTISHFYKLLETIHFSCQAKNLWSIYFTKYLNNTNTLKSLLFLTLLNE</sequence>
<gene>
    <name evidence="1" type="ORF">DFA_10676</name>
</gene>
<dbReference type="AlphaFoldDB" id="F4QB31"/>
<dbReference type="Proteomes" id="UP000007797">
    <property type="component" value="Unassembled WGS sequence"/>
</dbReference>
<evidence type="ECO:0000313" key="2">
    <source>
        <dbReference type="Proteomes" id="UP000007797"/>
    </source>
</evidence>
<keyword evidence="2" id="KW-1185">Reference proteome</keyword>
<dbReference type="GeneID" id="14866833"/>
<organism evidence="1 2">
    <name type="scientific">Cavenderia fasciculata</name>
    <name type="common">Slime mold</name>
    <name type="synonym">Dictyostelium fasciculatum</name>
    <dbReference type="NCBI Taxonomy" id="261658"/>
    <lineage>
        <taxon>Eukaryota</taxon>
        <taxon>Amoebozoa</taxon>
        <taxon>Evosea</taxon>
        <taxon>Eumycetozoa</taxon>
        <taxon>Dictyostelia</taxon>
        <taxon>Acytosteliales</taxon>
        <taxon>Cavenderiaceae</taxon>
        <taxon>Cavenderia</taxon>
    </lineage>
</organism>
<protein>
    <submittedName>
        <fullName evidence="1">Uncharacterized protein</fullName>
    </submittedName>
</protein>
<evidence type="ECO:0000313" key="1">
    <source>
        <dbReference type="EMBL" id="EGG14803.1"/>
    </source>
</evidence>
<accession>F4QB31</accession>
<dbReference type="EMBL" id="GL883027">
    <property type="protein sequence ID" value="EGG14803.1"/>
    <property type="molecule type" value="Genomic_DNA"/>
</dbReference>
<dbReference type="KEGG" id="dfa:DFA_10676"/>
<reference evidence="2" key="1">
    <citation type="journal article" date="2011" name="Genome Res.">
        <title>Phylogeny-wide analysis of social amoeba genomes highlights ancient origins for complex intercellular communication.</title>
        <authorList>
            <person name="Heidel A.J."/>
            <person name="Lawal H.M."/>
            <person name="Felder M."/>
            <person name="Schilde C."/>
            <person name="Helps N.R."/>
            <person name="Tunggal B."/>
            <person name="Rivero F."/>
            <person name="John U."/>
            <person name="Schleicher M."/>
            <person name="Eichinger L."/>
            <person name="Platzer M."/>
            <person name="Noegel A.A."/>
            <person name="Schaap P."/>
            <person name="Gloeckner G."/>
        </authorList>
    </citation>
    <scope>NUCLEOTIDE SEQUENCE [LARGE SCALE GENOMIC DNA]</scope>
    <source>
        <strain evidence="2">SH3</strain>
    </source>
</reference>
<name>F4QB31_CACFS</name>
<dbReference type="RefSeq" id="XP_004351319.1">
    <property type="nucleotide sequence ID" value="XM_004351267.1"/>
</dbReference>